<dbReference type="EMBL" id="JAHQIW010002868">
    <property type="protein sequence ID" value="KAJ1356709.1"/>
    <property type="molecule type" value="Genomic_DNA"/>
</dbReference>
<evidence type="ECO:0000256" key="1">
    <source>
        <dbReference type="SAM" id="MobiDB-lite"/>
    </source>
</evidence>
<accession>A0AAD5QPB7</accession>
<name>A0AAD5QPB7_PARTN</name>
<feature type="non-terminal residue" evidence="2">
    <location>
        <position position="1"/>
    </location>
</feature>
<evidence type="ECO:0000313" key="3">
    <source>
        <dbReference type="Proteomes" id="UP001196413"/>
    </source>
</evidence>
<keyword evidence="3" id="KW-1185">Reference proteome</keyword>
<feature type="compositionally biased region" description="Basic and acidic residues" evidence="1">
    <location>
        <begin position="1"/>
        <end position="15"/>
    </location>
</feature>
<proteinExistence type="predicted"/>
<gene>
    <name evidence="2" type="ORF">KIN20_014448</name>
</gene>
<reference evidence="2" key="1">
    <citation type="submission" date="2021-06" db="EMBL/GenBank/DDBJ databases">
        <title>Parelaphostrongylus tenuis whole genome reference sequence.</title>
        <authorList>
            <person name="Garwood T.J."/>
            <person name="Larsen P.A."/>
            <person name="Fountain-Jones N.M."/>
            <person name="Garbe J.R."/>
            <person name="Macchietto M.G."/>
            <person name="Kania S.A."/>
            <person name="Gerhold R.W."/>
            <person name="Richards J.E."/>
            <person name="Wolf T.M."/>
        </authorList>
    </citation>
    <scope>NUCLEOTIDE SEQUENCE</scope>
    <source>
        <strain evidence="2">MNPRO001-30</strain>
        <tissue evidence="2">Meninges</tissue>
    </source>
</reference>
<evidence type="ECO:0000313" key="2">
    <source>
        <dbReference type="EMBL" id="KAJ1356709.1"/>
    </source>
</evidence>
<feature type="compositionally biased region" description="Low complexity" evidence="1">
    <location>
        <begin position="123"/>
        <end position="139"/>
    </location>
</feature>
<dbReference type="AlphaFoldDB" id="A0AAD5QPB7"/>
<protein>
    <submittedName>
        <fullName evidence="2">Uncharacterized protein</fullName>
    </submittedName>
</protein>
<sequence length="191" mass="20360">KTDAFRSPERSEHSNHLRHTVSHRITDKTEGDPQTVVGDQPKTAMTACAKAADQQTTAAPLEDTPANGAPPGKTIVGEAPAGEALPREPCNPGAAHSQKKAPQQGRKSNDKDVTLLSQKGARQEQNAQEAAAAGMNAGRTRIDKGTKSANKLMHGKSACGSKETNRPVFFTFSKAGFLQYHELHLVHSFSA</sequence>
<comment type="caution">
    <text evidence="2">The sequence shown here is derived from an EMBL/GenBank/DDBJ whole genome shotgun (WGS) entry which is preliminary data.</text>
</comment>
<dbReference type="Proteomes" id="UP001196413">
    <property type="component" value="Unassembled WGS sequence"/>
</dbReference>
<organism evidence="2 3">
    <name type="scientific">Parelaphostrongylus tenuis</name>
    <name type="common">Meningeal worm</name>
    <dbReference type="NCBI Taxonomy" id="148309"/>
    <lineage>
        <taxon>Eukaryota</taxon>
        <taxon>Metazoa</taxon>
        <taxon>Ecdysozoa</taxon>
        <taxon>Nematoda</taxon>
        <taxon>Chromadorea</taxon>
        <taxon>Rhabditida</taxon>
        <taxon>Rhabditina</taxon>
        <taxon>Rhabditomorpha</taxon>
        <taxon>Strongyloidea</taxon>
        <taxon>Metastrongylidae</taxon>
        <taxon>Parelaphostrongylus</taxon>
    </lineage>
</organism>
<feature type="region of interest" description="Disordered" evidence="1">
    <location>
        <begin position="1"/>
        <end position="140"/>
    </location>
</feature>